<feature type="region of interest" description="Disordered" evidence="3">
    <location>
        <begin position="471"/>
        <end position="509"/>
    </location>
</feature>
<comment type="subcellular location">
    <subcellularLocation>
        <location evidence="1">Cell envelope</location>
    </subcellularLocation>
</comment>
<keyword evidence="4" id="KW-0812">Transmembrane</keyword>
<keyword evidence="2" id="KW-0175">Coiled coil</keyword>
<evidence type="ECO:0000256" key="1">
    <source>
        <dbReference type="ARBA" id="ARBA00004196"/>
    </source>
</evidence>
<evidence type="ECO:0000256" key="4">
    <source>
        <dbReference type="SAM" id="Phobius"/>
    </source>
</evidence>
<dbReference type="Gene3D" id="2.40.420.20">
    <property type="match status" value="1"/>
</dbReference>
<dbReference type="EMBL" id="CP036263">
    <property type="protein sequence ID" value="QDT00349.1"/>
    <property type="molecule type" value="Genomic_DNA"/>
</dbReference>
<dbReference type="KEGG" id="amob:HG15A2_36850"/>
<reference evidence="5 6" key="1">
    <citation type="submission" date="2019-02" db="EMBL/GenBank/DDBJ databases">
        <title>Deep-cultivation of Planctomycetes and their phenomic and genomic characterization uncovers novel biology.</title>
        <authorList>
            <person name="Wiegand S."/>
            <person name="Jogler M."/>
            <person name="Boedeker C."/>
            <person name="Pinto D."/>
            <person name="Vollmers J."/>
            <person name="Rivas-Marin E."/>
            <person name="Kohn T."/>
            <person name="Peeters S.H."/>
            <person name="Heuer A."/>
            <person name="Rast P."/>
            <person name="Oberbeckmann S."/>
            <person name="Bunk B."/>
            <person name="Jeske O."/>
            <person name="Meyerdierks A."/>
            <person name="Storesund J.E."/>
            <person name="Kallscheuer N."/>
            <person name="Luecker S."/>
            <person name="Lage O.M."/>
            <person name="Pohl T."/>
            <person name="Merkel B.J."/>
            <person name="Hornburger P."/>
            <person name="Mueller R.-W."/>
            <person name="Bruemmer F."/>
            <person name="Labrenz M."/>
            <person name="Spormann A.M."/>
            <person name="Op den Camp H."/>
            <person name="Overmann J."/>
            <person name="Amann R."/>
            <person name="Jetten M.S.M."/>
            <person name="Mascher T."/>
            <person name="Medema M.H."/>
            <person name="Devos D.P."/>
            <person name="Kaster A.-K."/>
            <person name="Ovreas L."/>
            <person name="Rohde M."/>
            <person name="Galperin M.Y."/>
            <person name="Jogler C."/>
        </authorList>
    </citation>
    <scope>NUCLEOTIDE SEQUENCE [LARGE SCALE GENOMIC DNA]</scope>
    <source>
        <strain evidence="5 6">HG15A2</strain>
    </source>
</reference>
<organism evidence="5 6">
    <name type="scientific">Adhaeretor mobilis</name>
    <dbReference type="NCBI Taxonomy" id="1930276"/>
    <lineage>
        <taxon>Bacteria</taxon>
        <taxon>Pseudomonadati</taxon>
        <taxon>Planctomycetota</taxon>
        <taxon>Planctomycetia</taxon>
        <taxon>Pirellulales</taxon>
        <taxon>Lacipirellulaceae</taxon>
        <taxon>Adhaeretor</taxon>
    </lineage>
</organism>
<feature type="transmembrane region" description="Helical" evidence="4">
    <location>
        <begin position="21"/>
        <end position="41"/>
    </location>
</feature>
<dbReference type="Gene3D" id="2.40.30.170">
    <property type="match status" value="1"/>
</dbReference>
<dbReference type="GO" id="GO:0030313">
    <property type="term" value="C:cell envelope"/>
    <property type="evidence" value="ECO:0007669"/>
    <property type="project" value="UniProtKB-SubCell"/>
</dbReference>
<keyword evidence="4" id="KW-1133">Transmembrane helix</keyword>
<proteinExistence type="predicted"/>
<keyword evidence="6" id="KW-1185">Reference proteome</keyword>
<evidence type="ECO:0000313" key="5">
    <source>
        <dbReference type="EMBL" id="QDT00349.1"/>
    </source>
</evidence>
<dbReference type="AlphaFoldDB" id="A0A517MZP0"/>
<dbReference type="PANTHER" id="PTHR32347:SF23">
    <property type="entry name" value="BLL5650 PROTEIN"/>
    <property type="match status" value="1"/>
</dbReference>
<dbReference type="RefSeq" id="WP_145061791.1">
    <property type="nucleotide sequence ID" value="NZ_CP036263.1"/>
</dbReference>
<evidence type="ECO:0000313" key="6">
    <source>
        <dbReference type="Proteomes" id="UP000319852"/>
    </source>
</evidence>
<keyword evidence="4" id="KW-0472">Membrane</keyword>
<dbReference type="Proteomes" id="UP000319852">
    <property type="component" value="Chromosome"/>
</dbReference>
<evidence type="ECO:0000256" key="2">
    <source>
        <dbReference type="ARBA" id="ARBA00023054"/>
    </source>
</evidence>
<dbReference type="OrthoDB" id="259669at2"/>
<name>A0A517MZP0_9BACT</name>
<sequence>MNSSCNQPVALPSNRRGASPFSIMATLLVLGGIGAASYYVWAARSNDEGKTNAILHEVQRDDFTLSVTERGEIESAGVVEVKSEVKTNNTPGLAILRIVPEGTHVEEGDFLIELDSSALEEERTTRQITANTNLAVVVEAKNLYETAVIAKREYIEGTFVQEKQTIESEMFVAEENLNRAKEYFEYSKKLAAKGYVNDLQLEADKFAVEKSQKELEAANTKLRVLENFTKEKMVKQLESDIIIAKTKWESDQKSHELERGKLEDVEDQIRKCTILAPHQGVVTYAHSRDHRGNNEFVVEEGAVIRERQTIIKLPDASSMRVELTINESLIQYVKPGMPAKIFPVGLGDQVFKGQVEKVNRYAEPSGWRKANVKEYKAYVTIEEPDAKLRSGMTTSVTINCLEEPDAIQAPVQSVYAHGEDFFCFVREAGRWNAKKVEVGPTNDKFFVIRGGLNENDAVAMNPKRMVSEVNLPPLPQQKAADGQQPIAEGLQLPEKVAEHSEATQSSAGG</sequence>
<dbReference type="PANTHER" id="PTHR32347">
    <property type="entry name" value="EFFLUX SYSTEM COMPONENT YKNX-RELATED"/>
    <property type="match status" value="1"/>
</dbReference>
<evidence type="ECO:0000256" key="3">
    <source>
        <dbReference type="SAM" id="MobiDB-lite"/>
    </source>
</evidence>
<dbReference type="InterPro" id="IPR050465">
    <property type="entry name" value="UPF0194_transport"/>
</dbReference>
<accession>A0A517MZP0</accession>
<protein>
    <submittedName>
        <fullName evidence="5">Putative efflux pump membrane fusion protein</fullName>
    </submittedName>
</protein>
<gene>
    <name evidence="5" type="ORF">HG15A2_36850</name>
</gene>